<dbReference type="AlphaFoldDB" id="A0A7J0DX07"/>
<evidence type="ECO:0000313" key="3">
    <source>
        <dbReference type="Proteomes" id="UP000585474"/>
    </source>
</evidence>
<comment type="caution">
    <text evidence="2">The sequence shown here is derived from an EMBL/GenBank/DDBJ whole genome shotgun (WGS) entry which is preliminary data.</text>
</comment>
<feature type="compositionally biased region" description="Acidic residues" evidence="1">
    <location>
        <begin position="223"/>
        <end position="265"/>
    </location>
</feature>
<feature type="region of interest" description="Disordered" evidence="1">
    <location>
        <begin position="18"/>
        <end position="37"/>
    </location>
</feature>
<dbReference type="Proteomes" id="UP000585474">
    <property type="component" value="Unassembled WGS sequence"/>
</dbReference>
<organism evidence="2 3">
    <name type="scientific">Actinidia rufa</name>
    <dbReference type="NCBI Taxonomy" id="165716"/>
    <lineage>
        <taxon>Eukaryota</taxon>
        <taxon>Viridiplantae</taxon>
        <taxon>Streptophyta</taxon>
        <taxon>Embryophyta</taxon>
        <taxon>Tracheophyta</taxon>
        <taxon>Spermatophyta</taxon>
        <taxon>Magnoliopsida</taxon>
        <taxon>eudicotyledons</taxon>
        <taxon>Gunneridae</taxon>
        <taxon>Pentapetalae</taxon>
        <taxon>asterids</taxon>
        <taxon>Ericales</taxon>
        <taxon>Actinidiaceae</taxon>
        <taxon>Actinidia</taxon>
    </lineage>
</organism>
<feature type="region of interest" description="Disordered" evidence="1">
    <location>
        <begin position="217"/>
        <end position="272"/>
    </location>
</feature>
<sequence>MGEGKLMKGQLVLARPKGLKHRNGNGTPSDTPVSVGIGTMRGRSALVKGRYASVRGRGKGASVRGRRAIMGVQLSGCSYASTAVLKFQRANYLLSHPSGLPLAVAPRPSSNAVILPNLLNNDNSEVTMVLAQTMPVSSSVCTGLRYREPPNLLHGHRSVKTSALVRPESIIVYFVHIQQAYHKASDNQDFHKHFFPSNHRHTCLQLTRFNHQHISSSFGTDCSGEEDEESDGSDEVDEGSDGSGVDDDLNQEDEDPVGESDEESDDSGKPPF</sequence>
<name>A0A7J0DX07_9ERIC</name>
<keyword evidence="3" id="KW-1185">Reference proteome</keyword>
<gene>
    <name evidence="2" type="ORF">Acr_00g0086610</name>
</gene>
<accession>A0A7J0DX07</accession>
<proteinExistence type="predicted"/>
<protein>
    <submittedName>
        <fullName evidence="2">Uncharacterized protein</fullName>
    </submittedName>
</protein>
<evidence type="ECO:0000313" key="2">
    <source>
        <dbReference type="EMBL" id="GFS43735.1"/>
    </source>
</evidence>
<dbReference type="EMBL" id="BJWL01000429">
    <property type="protein sequence ID" value="GFS43735.1"/>
    <property type="molecule type" value="Genomic_DNA"/>
</dbReference>
<reference evidence="3" key="1">
    <citation type="submission" date="2019-07" db="EMBL/GenBank/DDBJ databases">
        <title>De Novo Assembly of kiwifruit Actinidia rufa.</title>
        <authorList>
            <person name="Sugita-Konishi S."/>
            <person name="Sato K."/>
            <person name="Mori E."/>
            <person name="Abe Y."/>
            <person name="Kisaki G."/>
            <person name="Hamano K."/>
            <person name="Suezawa K."/>
            <person name="Otani M."/>
            <person name="Fukuda T."/>
            <person name="Manabe T."/>
            <person name="Gomi K."/>
            <person name="Tabuchi M."/>
            <person name="Akimitsu K."/>
            <person name="Kataoka I."/>
        </authorList>
    </citation>
    <scope>NUCLEOTIDE SEQUENCE [LARGE SCALE GENOMIC DNA]</scope>
    <source>
        <strain evidence="3">cv. Fuchu</strain>
    </source>
</reference>
<evidence type="ECO:0000256" key="1">
    <source>
        <dbReference type="SAM" id="MobiDB-lite"/>
    </source>
</evidence>